<dbReference type="OrthoDB" id="1096670at2"/>
<keyword evidence="3" id="KW-1185">Reference proteome</keyword>
<sequence length="811" mass="92912">MHIIIRRGAAALLLCLNAAMALAQQTTVPAALSGNWLKTDGSNQFVIGLYNGVACYQNNVSSITAFSGSNNHWQITLAGKRLSLSLQDAHTLILTENGQPRTLKHTRTYNYAYQPVQQPLKQPLFRVGTATVKGYLQLPATAPRNKLQYNYVLISYENVLTGEPEYFPADLDKTGCFTITFPLYKLQKCTLIYNQDKIATFLAQPGSSLLLAVNPDIKVSSPNPDYDLIAQRVAVMGDDADLNNQYQHFLTYRSGLNDTAYTQNITALSQVYSPARAPQVVIDYIKEEVLYDYAYKRLSDTRNADSAIAQQLYQRYLVPVSPYAVLHDNFYQLAGYYADRLREGSRSNGMRYSFSIDRMDQRINNDYSRLLSPEFMQPFKAMKKDTARLRNMKDEEIIKTYFNGDKDAAIAFRYLTRKIQDEFLKEQRDSVAYARNATILKDPAALFAANLYQLLHSSYSDDDLRIPSTYRLNIFKDAAAADNMPWWLVDSLNRQEAIKTASAGLAVKLDSTRIREVNNEADWQAVLKSYRGKVVVISMYNHFFRKENATLGLYNLEKLQTLYKGKNVVFLKCIIQRQRSDKMKQLFGYLQLMDSRHQLQNVLYINRKISAMALMEEAIEGNMGIYGVAGEAHHPAIFAKKSSYKERDNITLAAELNAVLAGKGHYYESDAAAYFIKDKKNESYVPSYRNETLKTWTRRDSAGAYEVYIPKEPDAPDYETGDSVYRQVIFMADSFFVSARLVLHRQPVEKNGHNRLFYSGNYQNESTWEDGYRYEFNKPAKLLQLYNKQKKLQRQYRVVMINTDMMVLEKL</sequence>
<dbReference type="EMBL" id="FOBB01000002">
    <property type="protein sequence ID" value="SEL42448.1"/>
    <property type="molecule type" value="Genomic_DNA"/>
</dbReference>
<dbReference type="Proteomes" id="UP000198984">
    <property type="component" value="Unassembled WGS sequence"/>
</dbReference>
<evidence type="ECO:0000256" key="1">
    <source>
        <dbReference type="SAM" id="SignalP"/>
    </source>
</evidence>
<keyword evidence="1" id="KW-0732">Signal</keyword>
<protein>
    <submittedName>
        <fullName evidence="2">Uncharacterized protein</fullName>
    </submittedName>
</protein>
<feature type="chain" id="PRO_5011760359" evidence="1">
    <location>
        <begin position="24"/>
        <end position="811"/>
    </location>
</feature>
<accession>A0A1H7Q410</accession>
<feature type="signal peptide" evidence="1">
    <location>
        <begin position="1"/>
        <end position="23"/>
    </location>
</feature>
<organism evidence="2 3">
    <name type="scientific">Chitinophaga rupis</name>
    <dbReference type="NCBI Taxonomy" id="573321"/>
    <lineage>
        <taxon>Bacteria</taxon>
        <taxon>Pseudomonadati</taxon>
        <taxon>Bacteroidota</taxon>
        <taxon>Chitinophagia</taxon>
        <taxon>Chitinophagales</taxon>
        <taxon>Chitinophagaceae</taxon>
        <taxon>Chitinophaga</taxon>
    </lineage>
</organism>
<proteinExistence type="predicted"/>
<evidence type="ECO:0000313" key="2">
    <source>
        <dbReference type="EMBL" id="SEL42448.1"/>
    </source>
</evidence>
<dbReference type="RefSeq" id="WP_089909130.1">
    <property type="nucleotide sequence ID" value="NZ_FOBB01000002.1"/>
</dbReference>
<dbReference type="AlphaFoldDB" id="A0A1H7Q410"/>
<reference evidence="2 3" key="1">
    <citation type="submission" date="2016-10" db="EMBL/GenBank/DDBJ databases">
        <authorList>
            <person name="de Groot N.N."/>
        </authorList>
    </citation>
    <scope>NUCLEOTIDE SEQUENCE [LARGE SCALE GENOMIC DNA]</scope>
    <source>
        <strain evidence="2 3">DSM 21039</strain>
    </source>
</reference>
<gene>
    <name evidence="2" type="ORF">SAMN04488505_102240</name>
</gene>
<evidence type="ECO:0000313" key="3">
    <source>
        <dbReference type="Proteomes" id="UP000198984"/>
    </source>
</evidence>
<name>A0A1H7Q410_9BACT</name>